<evidence type="ECO:0000313" key="1">
    <source>
        <dbReference type="EMBL" id="QKQ99032.1"/>
    </source>
</evidence>
<dbReference type="OrthoDB" id="42361at2157"/>
<dbReference type="EMBL" id="CP049074">
    <property type="protein sequence ID" value="QKQ99032.1"/>
    <property type="molecule type" value="Genomic_DNA"/>
</dbReference>
<gene>
    <name evidence="1" type="ORF">GWK48_00260</name>
</gene>
<proteinExistence type="predicted"/>
<organism evidence="1 2">
    <name type="scientific">Metallosphaera tengchongensis</name>
    <dbReference type="NCBI Taxonomy" id="1532350"/>
    <lineage>
        <taxon>Archaea</taxon>
        <taxon>Thermoproteota</taxon>
        <taxon>Thermoprotei</taxon>
        <taxon>Sulfolobales</taxon>
        <taxon>Sulfolobaceae</taxon>
        <taxon>Metallosphaera</taxon>
    </lineage>
</organism>
<accession>A0A6N0NT03</accession>
<dbReference type="GeneID" id="55640331"/>
<dbReference type="AlphaFoldDB" id="A0A6N0NT03"/>
<protein>
    <submittedName>
        <fullName evidence="1">Uncharacterized protein</fullName>
    </submittedName>
</protein>
<keyword evidence="2" id="KW-1185">Reference proteome</keyword>
<dbReference type="RefSeq" id="WP_174628534.1">
    <property type="nucleotide sequence ID" value="NZ_CP049074.1"/>
</dbReference>
<evidence type="ECO:0000313" key="2">
    <source>
        <dbReference type="Proteomes" id="UP000509301"/>
    </source>
</evidence>
<name>A0A6N0NT03_9CREN</name>
<dbReference type="KEGG" id="mten:GWK48_00260"/>
<sequence>MNLDEIFSCAFVKTTKAGDILVIVDGIKVIFSVNVKFSIVSDIELKSTNYKLVCNISFDTRYGKVISTTCTGFKADKVRDYLQECFRERGVLYSPR</sequence>
<dbReference type="Proteomes" id="UP000509301">
    <property type="component" value="Chromosome"/>
</dbReference>
<reference evidence="1 2" key="1">
    <citation type="submission" date="2020-02" db="EMBL/GenBank/DDBJ databases">
        <title>Comparative genome analysis reveals the metabolism and evolution of the thermophilic archaeal genus Metallosphaera.</title>
        <authorList>
            <person name="Jiang C."/>
        </authorList>
    </citation>
    <scope>NUCLEOTIDE SEQUENCE [LARGE SCALE GENOMIC DNA]</scope>
    <source>
        <strain evidence="1 2">Ric-A</strain>
    </source>
</reference>